<protein>
    <submittedName>
        <fullName evidence="2">Uncharacterized protein</fullName>
    </submittedName>
</protein>
<evidence type="ECO:0000313" key="2">
    <source>
        <dbReference type="EMBL" id="KAK6587982.1"/>
    </source>
</evidence>
<dbReference type="AlphaFoldDB" id="A0AAV9XVR8"/>
<sequence>MTLNKLILLISVALSNLIFSESTGILQRCLDIGTANEAFQNKIYDFLADSVIGKNLVDYENKTFMQGEKEQELQHEYCYLYVKEKTGLLALLDVFESKNHHINDMFWDSMMEVLPPTWHVYGARPMKMSIINGRFSESCTSNLFSFYKDNILEKYHTALSNLKDMRILTMGKMVEICRNIREKMLSLGFDLDDNLTYIGKSDLSPYYRCSTIDKDNFADILIVLLGRYRGYITKLKACSIVDSFEGIYDLGNINDNSCYDKLRKHLFGKVIPTGRNQKNEAYSLCRELQLLRRLTYSQYDNFSSMISDNLSDDTNKEEGANVASSKIVKLTINYLKNTLENIKITPTGERILSVIKIDKKRFTESCVNNVETLFATGGIVFDVNEESENDRAGNEGEEESGSIVNNNLKYETSLIDLRNKLFVVCGSLHMHILNSKISGFHSIKLMNPRLHNRSDIFKMIDSDFLPFDRCRNDKNITGIKYTITQDTISEIILTIIFYSANDSLSSIALYNGLTKASICELSGLLVESYNSDLNQEPNNFIPVCRDIILGYILEQRGDGAFEGKKLRKSIIKVCSILISAISEMSIVETSGSPFSSSYYDPEPLSEVEIGLMLNSHK</sequence>
<dbReference type="EMBL" id="JAWDEY010000035">
    <property type="protein sequence ID" value="KAK6587982.1"/>
    <property type="molecule type" value="Genomic_DNA"/>
</dbReference>
<feature type="chain" id="PRO_5043844214" evidence="1">
    <location>
        <begin position="21"/>
        <end position="617"/>
    </location>
</feature>
<feature type="signal peptide" evidence="1">
    <location>
        <begin position="1"/>
        <end position="20"/>
    </location>
</feature>
<keyword evidence="3" id="KW-1185">Reference proteome</keyword>
<keyword evidence="1" id="KW-0732">Signal</keyword>
<comment type="caution">
    <text evidence="2">The sequence shown here is derived from an EMBL/GenBank/DDBJ whole genome shotgun (WGS) entry which is preliminary data.</text>
</comment>
<organism evidence="2 3">
    <name type="scientific">Cryptosporidium xiaoi</name>
    <dbReference type="NCBI Taxonomy" id="659607"/>
    <lineage>
        <taxon>Eukaryota</taxon>
        <taxon>Sar</taxon>
        <taxon>Alveolata</taxon>
        <taxon>Apicomplexa</taxon>
        <taxon>Conoidasida</taxon>
        <taxon>Coccidia</taxon>
        <taxon>Eucoccidiorida</taxon>
        <taxon>Eimeriorina</taxon>
        <taxon>Cryptosporidiidae</taxon>
        <taxon>Cryptosporidium</taxon>
    </lineage>
</organism>
<name>A0AAV9XVR8_9CRYT</name>
<evidence type="ECO:0000313" key="3">
    <source>
        <dbReference type="Proteomes" id="UP001311799"/>
    </source>
</evidence>
<dbReference type="Proteomes" id="UP001311799">
    <property type="component" value="Unassembled WGS sequence"/>
</dbReference>
<evidence type="ECO:0000256" key="1">
    <source>
        <dbReference type="SAM" id="SignalP"/>
    </source>
</evidence>
<proteinExistence type="predicted"/>
<accession>A0AAV9XVR8</accession>
<reference evidence="2 3" key="1">
    <citation type="submission" date="2023-10" db="EMBL/GenBank/DDBJ databases">
        <title>Comparative genomics analysis reveals potential genetic determinants of host preference in Cryptosporidium xiaoi.</title>
        <authorList>
            <person name="Xiao L."/>
            <person name="Li J."/>
        </authorList>
    </citation>
    <scope>NUCLEOTIDE SEQUENCE [LARGE SCALE GENOMIC DNA]</scope>
    <source>
        <strain evidence="2 3">52996</strain>
    </source>
</reference>
<gene>
    <name evidence="2" type="ORF">RS030_71123</name>
</gene>